<dbReference type="InterPro" id="IPR051401">
    <property type="entry name" value="GtrA_CellWall_Glycosyl"/>
</dbReference>
<organism evidence="8 9">
    <name type="scientific">Kineosporia succinea</name>
    <dbReference type="NCBI Taxonomy" id="84632"/>
    <lineage>
        <taxon>Bacteria</taxon>
        <taxon>Bacillati</taxon>
        <taxon>Actinomycetota</taxon>
        <taxon>Actinomycetes</taxon>
        <taxon>Kineosporiales</taxon>
        <taxon>Kineosporiaceae</taxon>
        <taxon>Kineosporia</taxon>
    </lineage>
</organism>
<gene>
    <name evidence="8" type="ORF">J2S57_001780</name>
</gene>
<feature type="transmembrane region" description="Helical" evidence="6">
    <location>
        <begin position="30"/>
        <end position="51"/>
    </location>
</feature>
<evidence type="ECO:0000313" key="9">
    <source>
        <dbReference type="Proteomes" id="UP001235712"/>
    </source>
</evidence>
<feature type="transmembrane region" description="Helical" evidence="6">
    <location>
        <begin position="57"/>
        <end position="75"/>
    </location>
</feature>
<evidence type="ECO:0000256" key="3">
    <source>
        <dbReference type="ARBA" id="ARBA00022692"/>
    </source>
</evidence>
<evidence type="ECO:0000256" key="4">
    <source>
        <dbReference type="ARBA" id="ARBA00022989"/>
    </source>
</evidence>
<evidence type="ECO:0000256" key="2">
    <source>
        <dbReference type="ARBA" id="ARBA00009399"/>
    </source>
</evidence>
<keyword evidence="9" id="KW-1185">Reference proteome</keyword>
<dbReference type="RefSeq" id="WP_307240428.1">
    <property type="nucleotide sequence ID" value="NZ_JAUSQZ010000001.1"/>
</dbReference>
<dbReference type="Pfam" id="PF04138">
    <property type="entry name" value="GtrA_DPMS_TM"/>
    <property type="match status" value="1"/>
</dbReference>
<protein>
    <submittedName>
        <fullName evidence="8">Flippase GtrA</fullName>
    </submittedName>
</protein>
<comment type="caution">
    <text evidence="8">The sequence shown here is derived from an EMBL/GenBank/DDBJ whole genome shotgun (WGS) entry which is preliminary data.</text>
</comment>
<dbReference type="EMBL" id="JAUSQZ010000001">
    <property type="protein sequence ID" value="MDP9826031.1"/>
    <property type="molecule type" value="Genomic_DNA"/>
</dbReference>
<dbReference type="InterPro" id="IPR007267">
    <property type="entry name" value="GtrA_DPMS_TM"/>
</dbReference>
<keyword evidence="5 6" id="KW-0472">Membrane</keyword>
<accession>A0ABT9P030</accession>
<dbReference type="PANTHER" id="PTHR38459">
    <property type="entry name" value="PROPHAGE BACTOPRENOL-LINKED GLUCOSE TRANSLOCASE HOMOLOG"/>
    <property type="match status" value="1"/>
</dbReference>
<keyword evidence="4 6" id="KW-1133">Transmembrane helix</keyword>
<reference evidence="8 9" key="1">
    <citation type="submission" date="2023-07" db="EMBL/GenBank/DDBJ databases">
        <title>Sequencing the genomes of 1000 actinobacteria strains.</title>
        <authorList>
            <person name="Klenk H.-P."/>
        </authorList>
    </citation>
    <scope>NUCLEOTIDE SEQUENCE [LARGE SCALE GENOMIC DNA]</scope>
    <source>
        <strain evidence="8 9">DSM 44388</strain>
    </source>
</reference>
<dbReference type="PANTHER" id="PTHR38459:SF1">
    <property type="entry name" value="PROPHAGE BACTOPRENOL-LINKED GLUCOSE TRANSLOCASE HOMOLOG"/>
    <property type="match status" value="1"/>
</dbReference>
<comment type="subcellular location">
    <subcellularLocation>
        <location evidence="1">Membrane</location>
        <topology evidence="1">Multi-pass membrane protein</topology>
    </subcellularLocation>
</comment>
<feature type="transmembrane region" description="Helical" evidence="6">
    <location>
        <begin position="123"/>
        <end position="143"/>
    </location>
</feature>
<proteinExistence type="inferred from homology"/>
<evidence type="ECO:0000256" key="5">
    <source>
        <dbReference type="ARBA" id="ARBA00023136"/>
    </source>
</evidence>
<feature type="transmembrane region" description="Helical" evidence="6">
    <location>
        <begin position="95"/>
        <end position="117"/>
    </location>
</feature>
<sequence length="158" mass="16688">MTAPMSTDFPTGTGGSYERAGQRRRTLGQLIRFAGVGVVSTLAYSLLYLILRTFLNSFAANTLALLITAVANTAANRRVTFGVRGNQGLAGDHAVGLLAFAVGLGLTNGSLFLVHWAGVEAHWVEVVVLTVANAVSTVLRFIALRLRLPRTAGSHALP</sequence>
<evidence type="ECO:0000313" key="8">
    <source>
        <dbReference type="EMBL" id="MDP9826031.1"/>
    </source>
</evidence>
<feature type="domain" description="GtrA/DPMS transmembrane" evidence="7">
    <location>
        <begin position="32"/>
        <end position="145"/>
    </location>
</feature>
<comment type="similarity">
    <text evidence="2">Belongs to the GtrA family.</text>
</comment>
<evidence type="ECO:0000256" key="6">
    <source>
        <dbReference type="SAM" id="Phobius"/>
    </source>
</evidence>
<name>A0ABT9P030_9ACTN</name>
<keyword evidence="3 6" id="KW-0812">Transmembrane</keyword>
<evidence type="ECO:0000259" key="7">
    <source>
        <dbReference type="Pfam" id="PF04138"/>
    </source>
</evidence>
<dbReference type="Proteomes" id="UP001235712">
    <property type="component" value="Unassembled WGS sequence"/>
</dbReference>
<evidence type="ECO:0000256" key="1">
    <source>
        <dbReference type="ARBA" id="ARBA00004141"/>
    </source>
</evidence>